<dbReference type="RefSeq" id="WP_171739712.1">
    <property type="nucleotide sequence ID" value="NZ_CP053435.1"/>
</dbReference>
<dbReference type="Pfam" id="PF07609">
    <property type="entry name" value="DUF1572"/>
    <property type="match status" value="1"/>
</dbReference>
<dbReference type="InterPro" id="IPR034660">
    <property type="entry name" value="DinB/YfiT-like"/>
</dbReference>
<reference evidence="1 2" key="1">
    <citation type="submission" date="2020-05" db="EMBL/GenBank/DDBJ databases">
        <title>Genome sequencing of Spirosoma sp. TS118.</title>
        <authorList>
            <person name="Lee J.-H."/>
            <person name="Jeong S."/>
            <person name="Zhao L."/>
            <person name="Jung J.-H."/>
            <person name="Kim M.-K."/>
            <person name="Lim S."/>
        </authorList>
    </citation>
    <scope>NUCLEOTIDE SEQUENCE [LARGE SCALE GENOMIC DNA]</scope>
    <source>
        <strain evidence="1 2">TS118</strain>
    </source>
</reference>
<evidence type="ECO:0000313" key="2">
    <source>
        <dbReference type="Proteomes" id="UP000502756"/>
    </source>
</evidence>
<dbReference type="Proteomes" id="UP000502756">
    <property type="component" value="Chromosome"/>
</dbReference>
<sequence>MLIKTLQSLFTRDLTRLRNEIELYKQAENIWETEGDIANSAGNLCLHLVGNLNTYIGQEIGKTGYIRNRESEFSLKNVSRTELLHKIDQTILVVNQSLDKLNETDLPTEYPILVFEEVTSFEYLLVHLATHLTYHLGQINYHRRFIDR</sequence>
<accession>A0A6M5Y603</accession>
<protein>
    <submittedName>
        <fullName evidence="1">DUF1572 family protein</fullName>
    </submittedName>
</protein>
<evidence type="ECO:0000313" key="1">
    <source>
        <dbReference type="EMBL" id="QJW89867.1"/>
    </source>
</evidence>
<organism evidence="1 2">
    <name type="scientific">Spirosoma taeanense</name>
    <dbReference type="NCBI Taxonomy" id="2735870"/>
    <lineage>
        <taxon>Bacteria</taxon>
        <taxon>Pseudomonadati</taxon>
        <taxon>Bacteroidota</taxon>
        <taxon>Cytophagia</taxon>
        <taxon>Cytophagales</taxon>
        <taxon>Cytophagaceae</taxon>
        <taxon>Spirosoma</taxon>
    </lineage>
</organism>
<keyword evidence="2" id="KW-1185">Reference proteome</keyword>
<proteinExistence type="predicted"/>
<name>A0A6M5Y603_9BACT</name>
<dbReference type="AlphaFoldDB" id="A0A6M5Y603"/>
<dbReference type="KEGG" id="stae:HNV11_11010"/>
<dbReference type="Gene3D" id="1.20.120.450">
    <property type="entry name" value="dinb family like domain"/>
    <property type="match status" value="1"/>
</dbReference>
<dbReference type="InterPro" id="IPR011466">
    <property type="entry name" value="DUF1572"/>
</dbReference>
<dbReference type="SUPFAM" id="SSF109854">
    <property type="entry name" value="DinB/YfiT-like putative metalloenzymes"/>
    <property type="match status" value="1"/>
</dbReference>
<gene>
    <name evidence="1" type="ORF">HNV11_11010</name>
</gene>
<dbReference type="EMBL" id="CP053435">
    <property type="protein sequence ID" value="QJW89867.1"/>
    <property type="molecule type" value="Genomic_DNA"/>
</dbReference>